<accession>A0ABU1ZMQ0</accession>
<evidence type="ECO:0000259" key="2">
    <source>
        <dbReference type="Pfam" id="PF01557"/>
    </source>
</evidence>
<organism evidence="4 5">
    <name type="scientific">Rhodoferax saidenbachensis</name>
    <dbReference type="NCBI Taxonomy" id="1484693"/>
    <lineage>
        <taxon>Bacteria</taxon>
        <taxon>Pseudomonadati</taxon>
        <taxon>Pseudomonadota</taxon>
        <taxon>Betaproteobacteria</taxon>
        <taxon>Burkholderiales</taxon>
        <taxon>Comamonadaceae</taxon>
        <taxon>Rhodoferax</taxon>
    </lineage>
</organism>
<dbReference type="SUPFAM" id="SSF56529">
    <property type="entry name" value="FAH"/>
    <property type="match status" value="1"/>
</dbReference>
<evidence type="ECO:0000313" key="4">
    <source>
        <dbReference type="EMBL" id="MDR7306758.1"/>
    </source>
</evidence>
<evidence type="ECO:0000259" key="3">
    <source>
        <dbReference type="Pfam" id="PF18288"/>
    </source>
</evidence>
<gene>
    <name evidence="4" type="ORF">J2X15_002044</name>
</gene>
<dbReference type="Pfam" id="PF18288">
    <property type="entry name" value="FAA_hydro_N_2"/>
    <property type="match status" value="1"/>
</dbReference>
<dbReference type="InterPro" id="IPR036663">
    <property type="entry name" value="Fumarylacetoacetase_C_sf"/>
</dbReference>
<reference evidence="4 5" key="1">
    <citation type="submission" date="2023-07" db="EMBL/GenBank/DDBJ databases">
        <title>Sorghum-associated microbial communities from plants grown in Nebraska, USA.</title>
        <authorList>
            <person name="Schachtman D."/>
        </authorList>
    </citation>
    <scope>NUCLEOTIDE SEQUENCE [LARGE SCALE GENOMIC DNA]</scope>
    <source>
        <strain evidence="4 5">BE308</strain>
    </source>
</reference>
<name>A0ABU1ZMQ0_9BURK</name>
<dbReference type="Pfam" id="PF01557">
    <property type="entry name" value="FAA_hydrolase"/>
    <property type="match status" value="1"/>
</dbReference>
<feature type="region of interest" description="Disordered" evidence="1">
    <location>
        <begin position="350"/>
        <end position="370"/>
    </location>
</feature>
<feature type="domain" description="Fumarylacetoacetase-like C-terminal" evidence="2">
    <location>
        <begin position="82"/>
        <end position="317"/>
    </location>
</feature>
<comment type="caution">
    <text evidence="4">The sequence shown here is derived from an EMBL/GenBank/DDBJ whole genome shotgun (WGS) entry which is preliminary data.</text>
</comment>
<sequence>MKLATYQDGSRDGQLVVVSRDLTQAHYATHIANRLQQVLDDWNFLSPQLQDLYVSLNHGRARHAFPFDPALCMAPLPRAYQWADGSAYLNHVELVRQARGAEVPESFYTDPLMYQGGSDDLAGPQADIVCANPAWGVDFEAELAAITGDVPMGCPADRAIDAVRLLVLVNDVTLRNLIPDELAKGFGFVQSKPATAFGPVAITPDELGDAWARGRVHLPVQCTWNGRKVGLCEAGNDMTFHFGQLVAHLAKTRRVRAGSIIGSGTISNKGVARKNRTDWPNGYSCIAEKRAMETLQDGQPSTEYMQYGDTIRIEVKGRDGQSVFGAILQEVVPPEFKGRAPAVAPAVTAAIADTSDTPEPPTETPTETPE</sequence>
<evidence type="ECO:0000256" key="1">
    <source>
        <dbReference type="SAM" id="MobiDB-lite"/>
    </source>
</evidence>
<dbReference type="PANTHER" id="PTHR43211:SF1">
    <property type="entry name" value="BLL6422 PROTEIN"/>
    <property type="match status" value="1"/>
</dbReference>
<dbReference type="GO" id="GO:0004334">
    <property type="term" value="F:fumarylacetoacetase activity"/>
    <property type="evidence" value="ECO:0007669"/>
    <property type="project" value="UniProtKB-EC"/>
</dbReference>
<evidence type="ECO:0000313" key="5">
    <source>
        <dbReference type="Proteomes" id="UP001268089"/>
    </source>
</evidence>
<keyword evidence="4" id="KW-0378">Hydrolase</keyword>
<proteinExistence type="predicted"/>
<dbReference type="InterPro" id="IPR041072">
    <property type="entry name" value="FAA_hydro_N"/>
</dbReference>
<feature type="domain" description="Fumarylacetoacetase N-terminal" evidence="3">
    <location>
        <begin position="1"/>
        <end position="78"/>
    </location>
</feature>
<dbReference type="PANTHER" id="PTHR43211">
    <property type="entry name" value="FUMARYLACETOACETATE HYDROLASE"/>
    <property type="match status" value="1"/>
</dbReference>
<dbReference type="InterPro" id="IPR011234">
    <property type="entry name" value="Fumarylacetoacetase-like_C"/>
</dbReference>
<keyword evidence="5" id="KW-1185">Reference proteome</keyword>
<dbReference type="EC" id="3.7.1.2" evidence="4"/>
<dbReference type="Proteomes" id="UP001268089">
    <property type="component" value="Unassembled WGS sequence"/>
</dbReference>
<protein>
    <submittedName>
        <fullName evidence="4">Fumarylacetoacetate (FAA) hydrolase</fullName>
        <ecNumber evidence="4">3.7.1.2</ecNumber>
    </submittedName>
</protein>
<dbReference type="EMBL" id="JAVDXO010000004">
    <property type="protein sequence ID" value="MDR7306758.1"/>
    <property type="molecule type" value="Genomic_DNA"/>
</dbReference>
<dbReference type="Gene3D" id="3.90.850.10">
    <property type="entry name" value="Fumarylacetoacetase-like, C-terminal domain"/>
    <property type="match status" value="1"/>
</dbReference>
<dbReference type="RefSeq" id="WP_310342240.1">
    <property type="nucleotide sequence ID" value="NZ_JAVDXO010000004.1"/>
</dbReference>